<accession>A0A450ZXC2</accession>
<dbReference type="EMBL" id="CAADFW010000024">
    <property type="protein sequence ID" value="VFK58413.1"/>
    <property type="molecule type" value="Genomic_DNA"/>
</dbReference>
<name>A0A450ZXC2_9GAMM</name>
<sequence>MKLYVGIDLRSNNNVIILLGEEGRTVFRKRLPNNPGKILQ</sequence>
<proteinExistence type="predicted"/>
<evidence type="ECO:0008006" key="2">
    <source>
        <dbReference type="Google" id="ProtNLM"/>
    </source>
</evidence>
<gene>
    <name evidence="1" type="ORF">BECKTC1821F_GA0114240_102414</name>
</gene>
<organism evidence="1">
    <name type="scientific">Candidatus Kentrum sp. TC</name>
    <dbReference type="NCBI Taxonomy" id="2126339"/>
    <lineage>
        <taxon>Bacteria</taxon>
        <taxon>Pseudomonadati</taxon>
        <taxon>Pseudomonadota</taxon>
        <taxon>Gammaproteobacteria</taxon>
        <taxon>Candidatus Kentrum</taxon>
    </lineage>
</organism>
<protein>
    <recommendedName>
        <fullName evidence="2">Transposase</fullName>
    </recommendedName>
</protein>
<reference evidence="1" key="1">
    <citation type="submission" date="2019-02" db="EMBL/GenBank/DDBJ databases">
        <authorList>
            <person name="Gruber-Vodicka R. H."/>
            <person name="Seah K. B. B."/>
        </authorList>
    </citation>
    <scope>NUCLEOTIDE SEQUENCE</scope>
    <source>
        <strain evidence="1">BECK_BZ126</strain>
    </source>
</reference>
<evidence type="ECO:0000313" key="1">
    <source>
        <dbReference type="EMBL" id="VFK58413.1"/>
    </source>
</evidence>
<dbReference type="AlphaFoldDB" id="A0A450ZXC2"/>